<dbReference type="AlphaFoldDB" id="A0A0F9STV2"/>
<name>A0A0F9STV2_9ZZZZ</name>
<reference evidence="1" key="1">
    <citation type="journal article" date="2015" name="Nature">
        <title>Complex archaea that bridge the gap between prokaryotes and eukaryotes.</title>
        <authorList>
            <person name="Spang A."/>
            <person name="Saw J.H."/>
            <person name="Jorgensen S.L."/>
            <person name="Zaremba-Niedzwiedzka K."/>
            <person name="Martijn J."/>
            <person name="Lind A.E."/>
            <person name="van Eijk R."/>
            <person name="Schleper C."/>
            <person name="Guy L."/>
            <person name="Ettema T.J."/>
        </authorList>
    </citation>
    <scope>NUCLEOTIDE SEQUENCE</scope>
</reference>
<sequence length="53" mass="6461">MKKSHKWEVNRRLSIRCPHCRRWFIKWIDSRGKVGDAVFCSLCKKLFRLGRVK</sequence>
<proteinExistence type="predicted"/>
<accession>A0A0F9STV2</accession>
<organism evidence="1">
    <name type="scientific">marine sediment metagenome</name>
    <dbReference type="NCBI Taxonomy" id="412755"/>
    <lineage>
        <taxon>unclassified sequences</taxon>
        <taxon>metagenomes</taxon>
        <taxon>ecological metagenomes</taxon>
    </lineage>
</organism>
<dbReference type="EMBL" id="LAZR01000511">
    <property type="protein sequence ID" value="KKN66062.1"/>
    <property type="molecule type" value="Genomic_DNA"/>
</dbReference>
<gene>
    <name evidence="1" type="ORF">LCGC14_0475400</name>
</gene>
<evidence type="ECO:0000313" key="1">
    <source>
        <dbReference type="EMBL" id="KKN66062.1"/>
    </source>
</evidence>
<comment type="caution">
    <text evidence="1">The sequence shown here is derived from an EMBL/GenBank/DDBJ whole genome shotgun (WGS) entry which is preliminary data.</text>
</comment>
<protein>
    <submittedName>
        <fullName evidence="1">Uncharacterized protein</fullName>
    </submittedName>
</protein>